<feature type="region of interest" description="Disordered" evidence="1">
    <location>
        <begin position="897"/>
        <end position="1149"/>
    </location>
</feature>
<gene>
    <name evidence="2" type="ORF">B0T25DRAFT_48371</name>
</gene>
<feature type="compositionally biased region" description="Polar residues" evidence="1">
    <location>
        <begin position="956"/>
        <end position="1001"/>
    </location>
</feature>
<dbReference type="Proteomes" id="UP001275084">
    <property type="component" value="Unassembled WGS sequence"/>
</dbReference>
<proteinExistence type="predicted"/>
<feature type="compositionally biased region" description="Polar residues" evidence="1">
    <location>
        <begin position="271"/>
        <end position="280"/>
    </location>
</feature>
<feature type="region of interest" description="Disordered" evidence="1">
    <location>
        <begin position="241"/>
        <end position="280"/>
    </location>
</feature>
<feature type="compositionally biased region" description="Basic and acidic residues" evidence="1">
    <location>
        <begin position="821"/>
        <end position="831"/>
    </location>
</feature>
<evidence type="ECO:0000313" key="3">
    <source>
        <dbReference type="Proteomes" id="UP001275084"/>
    </source>
</evidence>
<feature type="compositionally biased region" description="Polar residues" evidence="1">
    <location>
        <begin position="1077"/>
        <end position="1086"/>
    </location>
</feature>
<feature type="compositionally biased region" description="Polar residues" evidence="1">
    <location>
        <begin position="601"/>
        <end position="617"/>
    </location>
</feature>
<feature type="region of interest" description="Disordered" evidence="1">
    <location>
        <begin position="547"/>
        <end position="682"/>
    </location>
</feature>
<feature type="compositionally biased region" description="Low complexity" evidence="1">
    <location>
        <begin position="907"/>
        <end position="926"/>
    </location>
</feature>
<evidence type="ECO:0000313" key="2">
    <source>
        <dbReference type="EMBL" id="KAK3363576.1"/>
    </source>
</evidence>
<reference evidence="2" key="2">
    <citation type="submission" date="2023-06" db="EMBL/GenBank/DDBJ databases">
        <authorList>
            <consortium name="Lawrence Berkeley National Laboratory"/>
            <person name="Haridas S."/>
            <person name="Hensen N."/>
            <person name="Bonometti L."/>
            <person name="Westerberg I."/>
            <person name="Brannstrom I.O."/>
            <person name="Guillou S."/>
            <person name="Cros-Aarteil S."/>
            <person name="Calhoun S."/>
            <person name="Kuo A."/>
            <person name="Mondo S."/>
            <person name="Pangilinan J."/>
            <person name="Riley R."/>
            <person name="Labutti K."/>
            <person name="Andreopoulos B."/>
            <person name="Lipzen A."/>
            <person name="Chen C."/>
            <person name="Yanf M."/>
            <person name="Daum C."/>
            <person name="Ng V."/>
            <person name="Clum A."/>
            <person name="Steindorff A."/>
            <person name="Ohm R."/>
            <person name="Martin F."/>
            <person name="Silar P."/>
            <person name="Natvig D."/>
            <person name="Lalanne C."/>
            <person name="Gautier V."/>
            <person name="Ament-Velasquez S.L."/>
            <person name="Kruys A."/>
            <person name="Hutchinson M.I."/>
            <person name="Powell A.J."/>
            <person name="Barry K."/>
            <person name="Miller A.N."/>
            <person name="Grigoriev I.V."/>
            <person name="Debuchy R."/>
            <person name="Gladieux P."/>
            <person name="Thoren M.H."/>
            <person name="Johannesson H."/>
        </authorList>
    </citation>
    <scope>NUCLEOTIDE SEQUENCE</scope>
    <source>
        <strain evidence="2">CBS 955.72</strain>
    </source>
</reference>
<feature type="region of interest" description="Disordered" evidence="1">
    <location>
        <begin position="322"/>
        <end position="359"/>
    </location>
</feature>
<evidence type="ECO:0008006" key="4">
    <source>
        <dbReference type="Google" id="ProtNLM"/>
    </source>
</evidence>
<name>A0AAJ0HVN3_9PEZI</name>
<organism evidence="2 3">
    <name type="scientific">Lasiosphaeria hispida</name>
    <dbReference type="NCBI Taxonomy" id="260671"/>
    <lineage>
        <taxon>Eukaryota</taxon>
        <taxon>Fungi</taxon>
        <taxon>Dikarya</taxon>
        <taxon>Ascomycota</taxon>
        <taxon>Pezizomycotina</taxon>
        <taxon>Sordariomycetes</taxon>
        <taxon>Sordariomycetidae</taxon>
        <taxon>Sordariales</taxon>
        <taxon>Lasiosphaeriaceae</taxon>
        <taxon>Lasiosphaeria</taxon>
    </lineage>
</organism>
<dbReference type="EMBL" id="JAUIQD010000001">
    <property type="protein sequence ID" value="KAK3363576.1"/>
    <property type="molecule type" value="Genomic_DNA"/>
</dbReference>
<feature type="compositionally biased region" description="Low complexity" evidence="1">
    <location>
        <begin position="661"/>
        <end position="674"/>
    </location>
</feature>
<feature type="compositionally biased region" description="Low complexity" evidence="1">
    <location>
        <begin position="1002"/>
        <end position="1011"/>
    </location>
</feature>
<feature type="compositionally biased region" description="Polar residues" evidence="1">
    <location>
        <begin position="1117"/>
        <end position="1137"/>
    </location>
</feature>
<feature type="compositionally biased region" description="Low complexity" evidence="1">
    <location>
        <begin position="552"/>
        <end position="562"/>
    </location>
</feature>
<accession>A0AAJ0HVN3</accession>
<evidence type="ECO:0000256" key="1">
    <source>
        <dbReference type="SAM" id="MobiDB-lite"/>
    </source>
</evidence>
<feature type="compositionally biased region" description="Polar residues" evidence="1">
    <location>
        <begin position="1048"/>
        <end position="1069"/>
    </location>
</feature>
<protein>
    <recommendedName>
        <fullName evidence="4">Proteophosphoglycan ppg4</fullName>
    </recommendedName>
</protein>
<feature type="region of interest" description="Disordered" evidence="1">
    <location>
        <begin position="1"/>
        <end position="134"/>
    </location>
</feature>
<comment type="caution">
    <text evidence="2">The sequence shown here is derived from an EMBL/GenBank/DDBJ whole genome shotgun (WGS) entry which is preliminary data.</text>
</comment>
<feature type="compositionally biased region" description="Polar residues" evidence="1">
    <location>
        <begin position="246"/>
        <end position="260"/>
    </location>
</feature>
<feature type="region of interest" description="Disordered" evidence="1">
    <location>
        <begin position="202"/>
        <end position="222"/>
    </location>
</feature>
<keyword evidence="3" id="KW-1185">Reference proteome</keyword>
<feature type="region of interest" description="Disordered" evidence="1">
    <location>
        <begin position="479"/>
        <end position="528"/>
    </location>
</feature>
<feature type="compositionally biased region" description="Pro residues" evidence="1">
    <location>
        <begin position="578"/>
        <end position="594"/>
    </location>
</feature>
<dbReference type="AlphaFoldDB" id="A0AAJ0HVN3"/>
<sequence>MGNSQSSVGEPRRRSQRLSKANTGNHATAGLLSPGVFSNRSKRFSNARLSLQPPPPSPVSTPTTATSSSTAKTSDSLDTPRIERSASAVSVQQKESRRRSLFRSNSSQAVEDPERRHRSSNPASRVADKLGRTNSMTYESAISYYGQPAPESWSGQPRSRTSWNYDMSSYEAKRLLNLDEEPASEQMTAMSENRVTVVTETTWKSSNPTHPPTNPPSTTISRANSDLSLYMPVRRRSVIQKPGVATRSNSTRESPAQSRMNFRYSHPPTPNLSRQQSFESYQSGVLSMPPRIPDTDVPRVVTPCEDEYQSIGAFKLGSLRITNGAASPASPEIEKSRRRGHTNQGSPGKRDGDDYFSKTSIDEPSVVTAMPPLAFPKLEAPQPRSLQLSPIATSFLSVDVASTVSGSVPTDLTSTTSASTVQPDYLADISFSPFSLLDPLPISPQLQTTSKATAAEDQLFEDEAQPEYDSVEVLDVRLDPSAKSQHGQTDGEASKSFPRTDSGFVSTRSPSEYSHKPLTKADSGYSSNVSLRSFQLKAQDRELTLVLDKPLSHSSQRSGSVQSEERSLSSFQTAHSHPLPPQREAPPPPVPPKDFPSTSPTQSKASPATRPGQPSSNRSKEAPRATRLPPTQLASFSSGDSGPRSPESMPRTPVSATSVKSDNSASALSISSGSHKPSKLQRLLSGARRPTAGPLTVHTTHVVEKSDIPAIPQDVETKFHEHTGLFPLTTKRLALKPRSSFDTLKTIFSVGSMEASLEAVNAIPSVAKVPEEEEEEAAASETKETSWRHTLQGMPSSIAHVASHVIPKKPIPRKPVPARQESVKGKEKEQVPQKVVTPESLLPSEADLSSYSSITASLGNNAYDAAFVAMTGSRDGAMSPRLISRTMSLTESAVRYPDMRSPTLTNSPLDLPSPALPSPLLARALSMEARERERGSPPTSMNTRRPMSLRVPPPLRSQSSTASLSRKASRESIQSYPSSQQLAKKPSRNNIHSYPSFQQVMSSGSGRSDSSPPIPPMDPRRIMSFRHSQPPQPKTPKWNVQTDHDPSDQASRPPSAQASRRNSMSSVQGQDGYAIQRPSSAQSWQVRTARPQKLKHRASYDGFNHPQKRAQSGHPPSMSNGYSGPKQTYNPWSSNSELDPGAGQWLQDGRYPPYVPRGHNRNRSVSRSAHGPNAPFRILHSYNSPAYRNAPIWG</sequence>
<feature type="region of interest" description="Disordered" evidence="1">
    <location>
        <begin position="808"/>
        <end position="835"/>
    </location>
</feature>
<feature type="compositionally biased region" description="Low complexity" evidence="1">
    <location>
        <begin position="60"/>
        <end position="74"/>
    </location>
</feature>
<feature type="compositionally biased region" description="Polar residues" evidence="1">
    <location>
        <begin position="497"/>
        <end position="512"/>
    </location>
</feature>
<reference evidence="2" key="1">
    <citation type="journal article" date="2023" name="Mol. Phylogenet. Evol.">
        <title>Genome-scale phylogeny and comparative genomics of the fungal order Sordariales.</title>
        <authorList>
            <person name="Hensen N."/>
            <person name="Bonometti L."/>
            <person name="Westerberg I."/>
            <person name="Brannstrom I.O."/>
            <person name="Guillou S."/>
            <person name="Cros-Aarteil S."/>
            <person name="Calhoun S."/>
            <person name="Haridas S."/>
            <person name="Kuo A."/>
            <person name="Mondo S."/>
            <person name="Pangilinan J."/>
            <person name="Riley R."/>
            <person name="LaButti K."/>
            <person name="Andreopoulos B."/>
            <person name="Lipzen A."/>
            <person name="Chen C."/>
            <person name="Yan M."/>
            <person name="Daum C."/>
            <person name="Ng V."/>
            <person name="Clum A."/>
            <person name="Steindorff A."/>
            <person name="Ohm R.A."/>
            <person name="Martin F."/>
            <person name="Silar P."/>
            <person name="Natvig D.O."/>
            <person name="Lalanne C."/>
            <person name="Gautier V."/>
            <person name="Ament-Velasquez S.L."/>
            <person name="Kruys A."/>
            <person name="Hutchinson M.I."/>
            <person name="Powell A.J."/>
            <person name="Barry K."/>
            <person name="Miller A.N."/>
            <person name="Grigoriev I.V."/>
            <person name="Debuchy R."/>
            <person name="Gladieux P."/>
            <person name="Hiltunen Thoren M."/>
            <person name="Johannesson H."/>
        </authorList>
    </citation>
    <scope>NUCLEOTIDE SEQUENCE</scope>
    <source>
        <strain evidence="2">CBS 955.72</strain>
    </source>
</reference>